<comment type="similarity">
    <text evidence="1">Belongs to the short-chain dehydrogenases/reductases (SDR) family.</text>
</comment>
<dbReference type="OrthoDB" id="9806974at2"/>
<dbReference type="PRINTS" id="PR00080">
    <property type="entry name" value="SDRFAMILY"/>
</dbReference>
<evidence type="ECO:0000256" key="3">
    <source>
        <dbReference type="ARBA" id="ARBA00023027"/>
    </source>
</evidence>
<dbReference type="SUPFAM" id="SSF51735">
    <property type="entry name" value="NAD(P)-binding Rossmann-fold domains"/>
    <property type="match status" value="1"/>
</dbReference>
<dbReference type="EMBL" id="PVLR01000060">
    <property type="protein sequence ID" value="PRD67468.1"/>
    <property type="molecule type" value="Genomic_DNA"/>
</dbReference>
<dbReference type="GO" id="GO:0016491">
    <property type="term" value="F:oxidoreductase activity"/>
    <property type="evidence" value="ECO:0007669"/>
    <property type="project" value="UniProtKB-KW"/>
</dbReference>
<evidence type="ECO:0000313" key="5">
    <source>
        <dbReference type="EMBL" id="PRD67468.1"/>
    </source>
</evidence>
<dbReference type="InterPro" id="IPR057326">
    <property type="entry name" value="KR_dom"/>
</dbReference>
<protein>
    <submittedName>
        <fullName evidence="5">Short-chain dehydrogenase</fullName>
    </submittedName>
</protein>
<dbReference type="InterPro" id="IPR036291">
    <property type="entry name" value="NAD(P)-bd_dom_sf"/>
</dbReference>
<dbReference type="PANTHER" id="PTHR24321">
    <property type="entry name" value="DEHYDROGENASES, SHORT CHAIN"/>
    <property type="match status" value="1"/>
</dbReference>
<gene>
    <name evidence="5" type="ORF">C6P61_16210</name>
</gene>
<dbReference type="InterPro" id="IPR020904">
    <property type="entry name" value="Sc_DH/Rdtase_CS"/>
</dbReference>
<dbReference type="Gene3D" id="3.40.50.720">
    <property type="entry name" value="NAD(P)-binding Rossmann-like Domain"/>
    <property type="match status" value="1"/>
</dbReference>
<dbReference type="PANTHER" id="PTHR24321:SF8">
    <property type="entry name" value="ESTRADIOL 17-BETA-DEHYDROGENASE 8-RELATED"/>
    <property type="match status" value="1"/>
</dbReference>
<evidence type="ECO:0000256" key="2">
    <source>
        <dbReference type="ARBA" id="ARBA00023002"/>
    </source>
</evidence>
<dbReference type="PROSITE" id="PS00061">
    <property type="entry name" value="ADH_SHORT"/>
    <property type="match status" value="1"/>
</dbReference>
<evidence type="ECO:0000256" key="1">
    <source>
        <dbReference type="ARBA" id="ARBA00006484"/>
    </source>
</evidence>
<reference evidence="5 6" key="1">
    <citation type="submission" date="2018-03" db="EMBL/GenBank/DDBJ databases">
        <title>Comparative genomics illustrates the genes involved in a hyperalkaliphilic mechanisms of Serpentinomonas isolated from highly-alkaline calcium-rich serpentinized springs.</title>
        <authorList>
            <person name="Suzuki S."/>
            <person name="Ishii S."/>
            <person name="Walworth N."/>
            <person name="Bird L."/>
            <person name="Kuenen J.G."/>
            <person name="Nealson K.H."/>
        </authorList>
    </citation>
    <scope>NUCLEOTIDE SEQUENCE [LARGE SCALE GENOMIC DNA]</scope>
    <source>
        <strain evidence="5 6">83</strain>
    </source>
</reference>
<keyword evidence="2" id="KW-0560">Oxidoreductase</keyword>
<dbReference type="Pfam" id="PF13561">
    <property type="entry name" value="adh_short_C2"/>
    <property type="match status" value="1"/>
</dbReference>
<dbReference type="PRINTS" id="PR00081">
    <property type="entry name" value="GDHRDH"/>
</dbReference>
<keyword evidence="6" id="KW-1185">Reference proteome</keyword>
<proteinExistence type="inferred from homology"/>
<dbReference type="SMART" id="SM00822">
    <property type="entry name" value="PKS_KR"/>
    <property type="match status" value="1"/>
</dbReference>
<dbReference type="RefSeq" id="WP_105730962.1">
    <property type="nucleotide sequence ID" value="NZ_PVLR01000060.1"/>
</dbReference>
<dbReference type="FunFam" id="3.40.50.720:FF:000084">
    <property type="entry name" value="Short-chain dehydrogenase reductase"/>
    <property type="match status" value="1"/>
</dbReference>
<dbReference type="AlphaFoldDB" id="A0A2S9KAJ5"/>
<sequence>MSHESGQTVAPAAGSSPRTPAVAVITGAADGIGWATAQVMAGQGWRVALLDLRADSVRARAAELGPGHLALACDVSDADSVQAAVDSVGTCLGRIDALINNAGIADQSAPTLQQTAAAFDRVLAVHLRGAFLMSQAVIPRMLAQPRDARGNRGAIVNLGSIASLGGIPGRNAYSAAKAGMLGLTRALASEWARSGIRVNAVAPGYVATELVVGLAQQGAIDTDAIARRTPLGRLADPAEIAAVIAFLASPTASYVTGAVLSADGGWSSFGAPESALGPLGSD</sequence>
<dbReference type="InterPro" id="IPR002347">
    <property type="entry name" value="SDR_fam"/>
</dbReference>
<accession>A0A2S9KAJ5</accession>
<name>A0A2S9KAJ5_9BURK</name>
<evidence type="ECO:0000259" key="4">
    <source>
        <dbReference type="SMART" id="SM00822"/>
    </source>
</evidence>
<organism evidence="5 6">
    <name type="scientific">Malikia spinosa</name>
    <dbReference type="NCBI Taxonomy" id="86180"/>
    <lineage>
        <taxon>Bacteria</taxon>
        <taxon>Pseudomonadati</taxon>
        <taxon>Pseudomonadota</taxon>
        <taxon>Betaproteobacteria</taxon>
        <taxon>Burkholderiales</taxon>
        <taxon>Comamonadaceae</taxon>
        <taxon>Malikia</taxon>
    </lineage>
</organism>
<feature type="domain" description="Ketoreductase" evidence="4">
    <location>
        <begin position="21"/>
        <end position="204"/>
    </location>
</feature>
<dbReference type="Proteomes" id="UP000238326">
    <property type="component" value="Unassembled WGS sequence"/>
</dbReference>
<comment type="caution">
    <text evidence="5">The sequence shown here is derived from an EMBL/GenBank/DDBJ whole genome shotgun (WGS) entry which is preliminary data.</text>
</comment>
<evidence type="ECO:0000313" key="6">
    <source>
        <dbReference type="Proteomes" id="UP000238326"/>
    </source>
</evidence>
<keyword evidence="3" id="KW-0520">NAD</keyword>